<protein>
    <submittedName>
        <fullName evidence="3">Similar to</fullName>
    </submittedName>
</protein>
<keyword evidence="2" id="KW-1185">Reference proteome</keyword>
<sequence length="236" mass="26274">MAFSSSLPREYIAQMTATENTDLSDIDENEVLETVHPIVNLPSNANARSEHDDSEDDDIFAMDEENVDRQKPIRTHSIKLVDSDGEEDDYLRGGSRAYSVSGWVGDNSNDGFDFHCQSNAVETTAANGPLAYGTSLPITIPNKFWPPAEATDSFRTDENGEQPQAMTILPQRDQDLYSVMRDQARSIQAPDNPERLFGERPRRRHRTGESPGPVPFRVNEHDDNSSPPVICGSVTH</sequence>
<accession>A0A1I7Z0J2</accession>
<organism evidence="2 3">
    <name type="scientific">Steinernema glaseri</name>
    <dbReference type="NCBI Taxonomy" id="37863"/>
    <lineage>
        <taxon>Eukaryota</taxon>
        <taxon>Metazoa</taxon>
        <taxon>Ecdysozoa</taxon>
        <taxon>Nematoda</taxon>
        <taxon>Chromadorea</taxon>
        <taxon>Rhabditida</taxon>
        <taxon>Tylenchina</taxon>
        <taxon>Panagrolaimomorpha</taxon>
        <taxon>Strongyloidoidea</taxon>
        <taxon>Steinernematidae</taxon>
        <taxon>Steinernema</taxon>
    </lineage>
</organism>
<dbReference type="Proteomes" id="UP000095287">
    <property type="component" value="Unplaced"/>
</dbReference>
<evidence type="ECO:0000313" key="3">
    <source>
        <dbReference type="WBParaSite" id="L893_g21592.t1"/>
    </source>
</evidence>
<reference evidence="3" key="1">
    <citation type="submission" date="2016-11" db="UniProtKB">
        <authorList>
            <consortium name="WormBaseParasite"/>
        </authorList>
    </citation>
    <scope>IDENTIFICATION</scope>
</reference>
<name>A0A1I7Z0J2_9BILA</name>
<evidence type="ECO:0000313" key="2">
    <source>
        <dbReference type="Proteomes" id="UP000095287"/>
    </source>
</evidence>
<evidence type="ECO:0000256" key="1">
    <source>
        <dbReference type="SAM" id="MobiDB-lite"/>
    </source>
</evidence>
<dbReference type="AlphaFoldDB" id="A0A1I7Z0J2"/>
<proteinExistence type="predicted"/>
<dbReference type="WBParaSite" id="L893_g21592.t1">
    <property type="protein sequence ID" value="L893_g21592.t1"/>
    <property type="gene ID" value="L893_g21592"/>
</dbReference>
<feature type="region of interest" description="Disordered" evidence="1">
    <location>
        <begin position="184"/>
        <end position="236"/>
    </location>
</feature>